<dbReference type="PRINTS" id="PR00315">
    <property type="entry name" value="ELONGATNFCT"/>
</dbReference>
<dbReference type="GO" id="GO:0003924">
    <property type="term" value="F:GTPase activity"/>
    <property type="evidence" value="ECO:0007669"/>
    <property type="project" value="InterPro"/>
</dbReference>
<protein>
    <recommendedName>
        <fullName evidence="2">Tr-type G domain-containing protein</fullName>
    </recommendedName>
</protein>
<dbReference type="GO" id="GO:0097177">
    <property type="term" value="F:mitochondrial ribosome binding"/>
    <property type="evidence" value="ECO:0007669"/>
    <property type="project" value="TreeGrafter"/>
</dbReference>
<evidence type="ECO:0000313" key="3">
    <source>
        <dbReference type="EMBL" id="KAE8245112.1"/>
    </source>
</evidence>
<keyword evidence="1" id="KW-0648">Protein biosynthesis</keyword>
<keyword evidence="4" id="KW-1185">Reference proteome</keyword>
<reference evidence="3" key="2">
    <citation type="journal article" date="2019" name="IMA Fungus">
        <title>Genome sequencing and comparison of five Tilletia species to identify candidate genes for the detection of regulated species infecting wheat.</title>
        <authorList>
            <person name="Nguyen H.D.T."/>
            <person name="Sultana T."/>
            <person name="Kesanakurti P."/>
            <person name="Hambleton S."/>
        </authorList>
    </citation>
    <scope>NUCLEOTIDE SEQUENCE</scope>
    <source>
        <strain evidence="3">DAOMC 236426</strain>
    </source>
</reference>
<dbReference type="GO" id="GO:0045727">
    <property type="term" value="P:positive regulation of translation"/>
    <property type="evidence" value="ECO:0007669"/>
    <property type="project" value="TreeGrafter"/>
</dbReference>
<dbReference type="EMBL" id="LWDE02000763">
    <property type="protein sequence ID" value="KAE8245112.1"/>
    <property type="molecule type" value="Genomic_DNA"/>
</dbReference>
<organism evidence="3 4">
    <name type="scientific">Tilletia controversa</name>
    <name type="common">dwarf bunt fungus</name>
    <dbReference type="NCBI Taxonomy" id="13291"/>
    <lineage>
        <taxon>Eukaryota</taxon>
        <taxon>Fungi</taxon>
        <taxon>Dikarya</taxon>
        <taxon>Basidiomycota</taxon>
        <taxon>Ustilaginomycotina</taxon>
        <taxon>Exobasidiomycetes</taxon>
        <taxon>Tilletiales</taxon>
        <taxon>Tilletiaceae</taxon>
        <taxon>Tilletia</taxon>
    </lineage>
</organism>
<dbReference type="SUPFAM" id="SSF52540">
    <property type="entry name" value="P-loop containing nucleoside triphosphate hydrolases"/>
    <property type="match status" value="1"/>
</dbReference>
<name>A0A8X7MPR0_9BASI</name>
<comment type="caution">
    <text evidence="3">The sequence shown here is derived from an EMBL/GenBank/DDBJ whole genome shotgun (WGS) entry which is preliminary data.</text>
</comment>
<dbReference type="Gene3D" id="3.40.50.300">
    <property type="entry name" value="P-loop containing nucleotide triphosphate hydrolases"/>
    <property type="match status" value="1"/>
</dbReference>
<proteinExistence type="predicted"/>
<gene>
    <name evidence="3" type="ORF">A4X06_0g5825</name>
</gene>
<evidence type="ECO:0000313" key="4">
    <source>
        <dbReference type="Proteomes" id="UP000077684"/>
    </source>
</evidence>
<dbReference type="Proteomes" id="UP000077684">
    <property type="component" value="Unassembled WGS sequence"/>
</dbReference>
<dbReference type="Pfam" id="PF00009">
    <property type="entry name" value="GTP_EFTU"/>
    <property type="match status" value="1"/>
</dbReference>
<feature type="domain" description="Tr-type G" evidence="2">
    <location>
        <begin position="117"/>
        <end position="217"/>
    </location>
</feature>
<evidence type="ECO:0000256" key="1">
    <source>
        <dbReference type="ARBA" id="ARBA00022917"/>
    </source>
</evidence>
<dbReference type="GO" id="GO:0005525">
    <property type="term" value="F:GTP binding"/>
    <property type="evidence" value="ECO:0007669"/>
    <property type="project" value="InterPro"/>
</dbReference>
<dbReference type="InterPro" id="IPR000795">
    <property type="entry name" value="T_Tr_GTP-bd_dom"/>
</dbReference>
<dbReference type="PANTHER" id="PTHR43512">
    <property type="entry name" value="TRANSLATION FACTOR GUF1-RELATED"/>
    <property type="match status" value="1"/>
</dbReference>
<reference evidence="3" key="1">
    <citation type="submission" date="2016-04" db="EMBL/GenBank/DDBJ databases">
        <authorList>
            <person name="Nguyen H.D."/>
            <person name="Samba Siva P."/>
            <person name="Cullis J."/>
            <person name="Levesque C.A."/>
            <person name="Hambleton S."/>
        </authorList>
    </citation>
    <scope>NUCLEOTIDE SEQUENCE</scope>
    <source>
        <strain evidence="3">DAOMC 236426</strain>
    </source>
</reference>
<dbReference type="GO" id="GO:0005739">
    <property type="term" value="C:mitochondrion"/>
    <property type="evidence" value="ECO:0007669"/>
    <property type="project" value="TreeGrafter"/>
</dbReference>
<dbReference type="GO" id="GO:0006412">
    <property type="term" value="P:translation"/>
    <property type="evidence" value="ECO:0007669"/>
    <property type="project" value="UniProtKB-KW"/>
</dbReference>
<evidence type="ECO:0000259" key="2">
    <source>
        <dbReference type="Pfam" id="PF00009"/>
    </source>
</evidence>
<accession>A0A8X7MPR0</accession>
<sequence>MGTHQTRGNLDDLYRDPVCDLAYRARSHGTNPSRHSGAPSDASFELSVLFGRFSIHTRPRPPRLRHRPLRGASSSTDNAFFEGIDDEWLVRMIPNQWPYNIPLKCRHCTAFDRLEPRSFSFCAHIDHGWSTIGPSQTADRILELTGTLPRDAANKPVLDTLKVERERGLTVKPRAVSMLYTNPASRIECLPNLIDTPGHVDFAWEVSRSLAACSLALFRRVCLRVLPPSGQDHITPPDSLLRPNHHHALPQLRPQGLPPKHGWRSVLFCNPPHLRTVVGLDQWHLMSLAPDAPSVE</sequence>
<dbReference type="InterPro" id="IPR027417">
    <property type="entry name" value="P-loop_NTPase"/>
</dbReference>
<dbReference type="AlphaFoldDB" id="A0A8X7MPR0"/>
<dbReference type="InterPro" id="IPR006297">
    <property type="entry name" value="EF-4"/>
</dbReference>
<dbReference type="PANTHER" id="PTHR43512:SF7">
    <property type="entry name" value="TRANSLATION FACTOR GUF1, MITOCHONDRIAL"/>
    <property type="match status" value="1"/>
</dbReference>